<dbReference type="Gene3D" id="3.40.50.1820">
    <property type="entry name" value="alpha/beta hydrolase"/>
    <property type="match status" value="1"/>
</dbReference>
<feature type="chain" id="PRO_5025610434" evidence="3">
    <location>
        <begin position="20"/>
        <end position="602"/>
    </location>
</feature>
<dbReference type="InterPro" id="IPR013320">
    <property type="entry name" value="ConA-like_dom_sf"/>
</dbReference>
<evidence type="ECO:0000256" key="2">
    <source>
        <dbReference type="SAM" id="MobiDB-lite"/>
    </source>
</evidence>
<organism evidence="5 6">
    <name type="scientific">Zopfia rhizophila CBS 207.26</name>
    <dbReference type="NCBI Taxonomy" id="1314779"/>
    <lineage>
        <taxon>Eukaryota</taxon>
        <taxon>Fungi</taxon>
        <taxon>Dikarya</taxon>
        <taxon>Ascomycota</taxon>
        <taxon>Pezizomycotina</taxon>
        <taxon>Dothideomycetes</taxon>
        <taxon>Dothideomycetes incertae sedis</taxon>
        <taxon>Zopfiaceae</taxon>
        <taxon>Zopfia</taxon>
    </lineage>
</organism>
<keyword evidence="3" id="KW-0732">Signal</keyword>
<dbReference type="InterPro" id="IPR013094">
    <property type="entry name" value="AB_hydrolase_3"/>
</dbReference>
<evidence type="ECO:0000259" key="4">
    <source>
        <dbReference type="PROSITE" id="PS51762"/>
    </source>
</evidence>
<dbReference type="InterPro" id="IPR029058">
    <property type="entry name" value="AB_hydrolase_fold"/>
</dbReference>
<evidence type="ECO:0000256" key="1">
    <source>
        <dbReference type="ARBA" id="ARBA00022801"/>
    </source>
</evidence>
<feature type="compositionally biased region" description="Low complexity" evidence="2">
    <location>
        <begin position="231"/>
        <end position="242"/>
    </location>
</feature>
<name>A0A6A6DTQ6_9PEZI</name>
<dbReference type="CDD" id="cd00413">
    <property type="entry name" value="Glyco_hydrolase_16"/>
    <property type="match status" value="1"/>
</dbReference>
<dbReference type="PANTHER" id="PTHR48081:SF8">
    <property type="entry name" value="ALPHA_BETA HYDROLASE FOLD-3 DOMAIN-CONTAINING PROTEIN-RELATED"/>
    <property type="match status" value="1"/>
</dbReference>
<proteinExistence type="predicted"/>
<reference evidence="5" key="1">
    <citation type="journal article" date="2020" name="Stud. Mycol.">
        <title>101 Dothideomycetes genomes: a test case for predicting lifestyles and emergence of pathogens.</title>
        <authorList>
            <person name="Haridas S."/>
            <person name="Albert R."/>
            <person name="Binder M."/>
            <person name="Bloem J."/>
            <person name="Labutti K."/>
            <person name="Salamov A."/>
            <person name="Andreopoulos B."/>
            <person name="Baker S."/>
            <person name="Barry K."/>
            <person name="Bills G."/>
            <person name="Bluhm B."/>
            <person name="Cannon C."/>
            <person name="Castanera R."/>
            <person name="Culley D."/>
            <person name="Daum C."/>
            <person name="Ezra D."/>
            <person name="Gonzalez J."/>
            <person name="Henrissat B."/>
            <person name="Kuo A."/>
            <person name="Liang C."/>
            <person name="Lipzen A."/>
            <person name="Lutzoni F."/>
            <person name="Magnuson J."/>
            <person name="Mondo S."/>
            <person name="Nolan M."/>
            <person name="Ohm R."/>
            <person name="Pangilinan J."/>
            <person name="Park H.-J."/>
            <person name="Ramirez L."/>
            <person name="Alfaro M."/>
            <person name="Sun H."/>
            <person name="Tritt A."/>
            <person name="Yoshinaga Y."/>
            <person name="Zwiers L.-H."/>
            <person name="Turgeon B."/>
            <person name="Goodwin S."/>
            <person name="Spatafora J."/>
            <person name="Crous P."/>
            <person name="Grigoriev I."/>
        </authorList>
    </citation>
    <scope>NUCLEOTIDE SEQUENCE</scope>
    <source>
        <strain evidence="5">CBS 207.26</strain>
    </source>
</reference>
<dbReference type="Gene3D" id="2.60.120.200">
    <property type="match status" value="1"/>
</dbReference>
<evidence type="ECO:0000313" key="6">
    <source>
        <dbReference type="Proteomes" id="UP000800200"/>
    </source>
</evidence>
<accession>A0A6A6DTQ6</accession>
<protein>
    <submittedName>
        <fullName evidence="5">Glycoside hydrolase family 16 protein</fullName>
    </submittedName>
</protein>
<dbReference type="SUPFAM" id="SSF49899">
    <property type="entry name" value="Concanavalin A-like lectins/glucanases"/>
    <property type="match status" value="1"/>
</dbReference>
<feature type="signal peptide" evidence="3">
    <location>
        <begin position="1"/>
        <end position="19"/>
    </location>
</feature>
<keyword evidence="6" id="KW-1185">Reference proteome</keyword>
<dbReference type="EMBL" id="ML994653">
    <property type="protein sequence ID" value="KAF2181360.1"/>
    <property type="molecule type" value="Genomic_DNA"/>
</dbReference>
<dbReference type="GO" id="GO:0004553">
    <property type="term" value="F:hydrolase activity, hydrolyzing O-glycosyl compounds"/>
    <property type="evidence" value="ECO:0007669"/>
    <property type="project" value="InterPro"/>
</dbReference>
<feature type="domain" description="GH16" evidence="4">
    <location>
        <begin position="21"/>
        <end position="253"/>
    </location>
</feature>
<feature type="region of interest" description="Disordered" evidence="2">
    <location>
        <begin position="231"/>
        <end position="250"/>
    </location>
</feature>
<dbReference type="AlphaFoldDB" id="A0A6A6DTQ6"/>
<evidence type="ECO:0000313" key="5">
    <source>
        <dbReference type="EMBL" id="KAF2181360.1"/>
    </source>
</evidence>
<dbReference type="InterPro" id="IPR050300">
    <property type="entry name" value="GDXG_lipolytic_enzyme"/>
</dbReference>
<dbReference type="Pfam" id="PF07859">
    <property type="entry name" value="Abhydrolase_3"/>
    <property type="match status" value="1"/>
</dbReference>
<dbReference type="OrthoDB" id="4524534at2759"/>
<dbReference type="InterPro" id="IPR000757">
    <property type="entry name" value="Beta-glucanase-like"/>
</dbReference>
<evidence type="ECO:0000256" key="3">
    <source>
        <dbReference type="SAM" id="SignalP"/>
    </source>
</evidence>
<keyword evidence="1 5" id="KW-0378">Hydrolase</keyword>
<dbReference type="PANTHER" id="PTHR48081">
    <property type="entry name" value="AB HYDROLASE SUPERFAMILY PROTEIN C4A8.06C"/>
    <property type="match status" value="1"/>
</dbReference>
<dbReference type="PROSITE" id="PS51762">
    <property type="entry name" value="GH16_2"/>
    <property type="match status" value="1"/>
</dbReference>
<dbReference type="GO" id="GO:0005975">
    <property type="term" value="P:carbohydrate metabolic process"/>
    <property type="evidence" value="ECO:0007669"/>
    <property type="project" value="InterPro"/>
</dbReference>
<dbReference type="SUPFAM" id="SSF53474">
    <property type="entry name" value="alpha/beta-Hydrolases"/>
    <property type="match status" value="1"/>
</dbReference>
<dbReference type="Proteomes" id="UP000800200">
    <property type="component" value="Unassembled WGS sequence"/>
</dbReference>
<gene>
    <name evidence="5" type="ORF">K469DRAFT_589535</name>
</gene>
<sequence length="602" mass="65677">MRSLNIAALLLPALSSAVAVQRRATTLIPKTVFDSVANLEQYFTYNYPWGGDTHNGGARMDKAHVAISSSGTLTITAQPVKGEKPATHAGKQIAINYRSGAVGAKQHFTVPKGGGLVFSGSFQATTTKGTWPAFWLTAVNGWPPEIDMAEWKGSGKISFNTFNTSSVLSWKDVTYSNPGQFHDIKCEVKDVNGKDSQVKFWMDGQLQATHVGKDYTGAPFYLIINLQMEGSSGSPGPTTSKTVSKRGPRPGSAITNLNLYLKMNSASWKAYGEIDPELEAVLPNLPPRKAMGDYPDVPTLRAALTEQITEMVAAGIVQLPDLSGIQTVEIQIPTRDGVSIRAVQYRVESREPGSVVVYFHGGGWCVGMPEMFEKYVEFLTKELGAVIVSVDYRKAPEHVFPTAANDAVDSIRWVAENASNLGADPSKGFLIGGASAGGQLAAIASHQAVDQKLSPPITGVFLQYPNLVHPDAVLEEYKPHYNSWEDLKDAFILGQKSMNFFYNHYKTDPKSHLASPLLWPSGHRGQPPTYFQICGMDPLRDESLIYEYHLREECGIQTKLDMLKGIPHGGPDFLPMLSQSKKSVEDMKAGMRWLLSQSGSSS</sequence>